<comment type="caution">
    <text evidence="2">The sequence shown here is derived from an EMBL/GenBank/DDBJ whole genome shotgun (WGS) entry which is preliminary data.</text>
</comment>
<feature type="region of interest" description="Disordered" evidence="1">
    <location>
        <begin position="711"/>
        <end position="733"/>
    </location>
</feature>
<keyword evidence="3" id="KW-1185">Reference proteome</keyword>
<sequence>MDLVPAASDVSSADDYVVESAQQNQDTIALGEDFSMILMDSIPSLQGVFDSSVQPTAHEDLGDETSLIINKTLASLRQDSGPSNALEHSRPSGGHKVPMSEHADASQQTGGENTNILYQMTPNKMGVSENTVTSAKMTTPYERRPLEDAADFTKMTTPDQLALLKQAIAGEQTPRSENGTTLGHMAAPSQTSTLGKIASPQEAVTSKYKATATFQADGSASTQPNPITNAEVNDDQDELNSDEPAPIALKQTGQMSSPRWARSPRKTPMATPLRHQLLRHRANQSQTDKSPLKGGDAESGSRHTTPGSRAPSRLGSEASFSYEDSFSEIPQHILDAAVPAYYRNAANDMDELQGDVTVPKEQEKHVGSEREALDGDLSRAGESHDAIRPIKIEPRDENELDEDDARTVSMMNFSPGGRAEQFASADETEEAYDASEFDDNAKGHFEPSGSVIKTEVQESWVIQEGINPHEHQNDSNASQDQMTRPALSSIMKAGRMLQSITTSSQSPEARDKPLGSPFRSTESRESRHSSKDNQGFVQANSKSPAPQAQASSWKLEHPFETGFQTARETNFSHVPGWRAIRAARNRRSRRRQGSAASSMHVTPPSDAEMSWVAEAGPISPRLRGDAPLRPATNFGLAGASAPALYQGTNARGLPWPAQGVQEADTPVFGARDARSVYGPSQLLAPASGKKALNMAQGTYDARSIYGPSRLLAPASGKKASNMAQGTYDAREVDEDETDIWELEAQREEPGVGNRQQPFGRRVNIASKQEAELKNDSRGRDAVAQRTLNSFRAGTATSEEELRKKKQPPQQTEPQPAAGPPKRFDFAAFFSPINIPSHLVKQFLESRRNRTQPQETSSPTLAGQSYVPPVSTLFPQVPPRSPPGPRQESRKSLPSRLQGGTPAVDQDDSSLPQSEKAPVQASSLPQATEDSGPQPRQVSRTLFQSSSQSQASAAVAPPRMRLSHADITRWQEASSQVEASRDSVDNNQVENSHVENIHDNNNGDAAQEGGKGKVQDQGKEDDEDEEYQEPLKPLPPKNLSPSKSNLRSPLKPRTLGRVVDFNGRVLSLADDGKPRLRQPWSKSLSAFSLGYTSTDSDLNTARPGPTADSGLNHSRLDTFSGSTEPKSLLALSLGRTSTDSDLNTARPGPTADSGLIPSRLDTFSGSTLDPARSGLPTGPILKPIRLDMSSRPILEPPNRGPSTSSFLNPARPDPQTGLAFRPAQPDPSVALSNPVRSGPSTGPIKAARPGPSTGLFNACRLDPPADSFARPGPSTGHLLGPGRAATLEAIYMQDNIMRDAVSFKQEEQTEPVLGWPLPPLNLSRTEWSRAHWIALDCTLQRRRRGRFIETYERRSDFLLGRTVHSKGVSVRLERWHVDCVDAFTARVGGWDETSVGKRLAALIMGEEMRRRDENHDRPSPTLRVIFTDD</sequence>
<feature type="compositionally biased region" description="Polar residues" evidence="1">
    <location>
        <begin position="498"/>
        <end position="507"/>
    </location>
</feature>
<feature type="compositionally biased region" description="Polar residues" evidence="1">
    <location>
        <begin position="1108"/>
        <end position="1122"/>
    </location>
</feature>
<feature type="compositionally biased region" description="Polar residues" evidence="1">
    <location>
        <begin position="1229"/>
        <end position="1239"/>
    </location>
</feature>
<dbReference type="OrthoDB" id="3946221at2759"/>
<reference evidence="2 3" key="1">
    <citation type="submission" date="2017-06" db="EMBL/GenBank/DDBJ databases">
        <title>Ant-infecting Ophiocordyceps genomes reveal a high diversity of potential behavioral manipulation genes and a possible major role for enterotoxins.</title>
        <authorList>
            <person name="De Bekker C."/>
            <person name="Evans H.C."/>
            <person name="Brachmann A."/>
            <person name="Hughes D.P."/>
        </authorList>
    </citation>
    <scope>NUCLEOTIDE SEQUENCE [LARGE SCALE GENOMIC DNA]</scope>
    <source>
        <strain evidence="2 3">1348a</strain>
    </source>
</reference>
<accession>A0A2C5YNT6</accession>
<feature type="region of interest" description="Disordered" evidence="1">
    <location>
        <begin position="1091"/>
        <end position="1122"/>
    </location>
</feature>
<feature type="compositionally biased region" description="Acidic residues" evidence="1">
    <location>
        <begin position="232"/>
        <end position="241"/>
    </location>
</feature>
<feature type="compositionally biased region" description="Basic and acidic residues" evidence="1">
    <location>
        <begin position="358"/>
        <end position="397"/>
    </location>
</feature>
<organism evidence="2 3">
    <name type="scientific">Ophiocordyceps australis</name>
    <dbReference type="NCBI Taxonomy" id="1399860"/>
    <lineage>
        <taxon>Eukaryota</taxon>
        <taxon>Fungi</taxon>
        <taxon>Dikarya</taxon>
        <taxon>Ascomycota</taxon>
        <taxon>Pezizomycotina</taxon>
        <taxon>Sordariomycetes</taxon>
        <taxon>Hypocreomycetidae</taxon>
        <taxon>Hypocreales</taxon>
        <taxon>Ophiocordycipitaceae</taxon>
        <taxon>Ophiocordyceps</taxon>
    </lineage>
</organism>
<feature type="compositionally biased region" description="Polar residues" evidence="1">
    <location>
        <begin position="215"/>
        <end position="231"/>
    </location>
</feature>
<feature type="region of interest" description="Disordered" evidence="1">
    <location>
        <begin position="1136"/>
        <end position="1157"/>
    </location>
</feature>
<feature type="compositionally biased region" description="Low complexity" evidence="1">
    <location>
        <begin position="538"/>
        <end position="552"/>
    </location>
</feature>
<gene>
    <name evidence="2" type="ORF">CDD82_7860</name>
</gene>
<evidence type="ECO:0000313" key="2">
    <source>
        <dbReference type="EMBL" id="PHH69283.1"/>
    </source>
</evidence>
<dbReference type="Proteomes" id="UP000224854">
    <property type="component" value="Unassembled WGS sequence"/>
</dbReference>
<feature type="region of interest" description="Disordered" evidence="1">
    <location>
        <begin position="462"/>
        <end position="553"/>
    </location>
</feature>
<evidence type="ECO:0000256" key="1">
    <source>
        <dbReference type="SAM" id="MobiDB-lite"/>
    </source>
</evidence>
<feature type="region of interest" description="Disordered" evidence="1">
    <location>
        <begin position="215"/>
        <end position="321"/>
    </location>
</feature>
<feature type="compositionally biased region" description="Pro residues" evidence="1">
    <location>
        <begin position="875"/>
        <end position="884"/>
    </location>
</feature>
<feature type="compositionally biased region" description="Polar residues" evidence="1">
    <location>
        <begin position="785"/>
        <end position="796"/>
    </location>
</feature>
<feature type="compositionally biased region" description="Polar residues" evidence="1">
    <location>
        <begin position="919"/>
        <end position="942"/>
    </location>
</feature>
<feature type="compositionally biased region" description="Acidic residues" evidence="1">
    <location>
        <begin position="1018"/>
        <end position="1027"/>
    </location>
</feature>
<feature type="region of interest" description="Disordered" evidence="1">
    <location>
        <begin position="76"/>
        <end position="112"/>
    </location>
</feature>
<protein>
    <submittedName>
        <fullName evidence="2">Uncharacterized protein</fullName>
    </submittedName>
</protein>
<name>A0A2C5YNT6_9HYPO</name>
<feature type="compositionally biased region" description="Basic and acidic residues" evidence="1">
    <location>
        <begin position="768"/>
        <end position="782"/>
    </location>
</feature>
<feature type="region of interest" description="Disordered" evidence="1">
    <location>
        <begin position="358"/>
        <end position="447"/>
    </location>
</feature>
<feature type="region of interest" description="Disordered" evidence="1">
    <location>
        <begin position="584"/>
        <end position="606"/>
    </location>
</feature>
<dbReference type="EMBL" id="NJEU01000965">
    <property type="protein sequence ID" value="PHH69283.1"/>
    <property type="molecule type" value="Genomic_DNA"/>
</dbReference>
<feature type="region of interest" description="Disordered" evidence="1">
    <location>
        <begin position="1189"/>
        <end position="1249"/>
    </location>
</feature>
<feature type="compositionally biased region" description="Low complexity" evidence="1">
    <location>
        <begin position="943"/>
        <end position="953"/>
    </location>
</feature>
<feature type="compositionally biased region" description="Acidic residues" evidence="1">
    <location>
        <begin position="426"/>
        <end position="438"/>
    </location>
</feature>
<feature type="compositionally biased region" description="Basic and acidic residues" evidence="1">
    <location>
        <begin position="521"/>
        <end position="531"/>
    </location>
</feature>
<feature type="compositionally biased region" description="Polar residues" evidence="1">
    <location>
        <begin position="850"/>
        <end position="862"/>
    </location>
</feature>
<feature type="region of interest" description="Disordered" evidence="1">
    <location>
        <begin position="843"/>
        <end position="1050"/>
    </location>
</feature>
<feature type="region of interest" description="Disordered" evidence="1">
    <location>
        <begin position="767"/>
        <end position="828"/>
    </location>
</feature>
<evidence type="ECO:0000313" key="3">
    <source>
        <dbReference type="Proteomes" id="UP000224854"/>
    </source>
</evidence>
<proteinExistence type="predicted"/>